<evidence type="ECO:0000256" key="1">
    <source>
        <dbReference type="ARBA" id="ARBA00009861"/>
    </source>
</evidence>
<dbReference type="Pfam" id="PF02458">
    <property type="entry name" value="Transferase"/>
    <property type="match status" value="1"/>
</dbReference>
<gene>
    <name evidence="2" type="ORF">F0562_022354</name>
</gene>
<reference evidence="2 3" key="1">
    <citation type="submission" date="2019-09" db="EMBL/GenBank/DDBJ databases">
        <title>A chromosome-level genome assembly of the Chinese tupelo Nyssa sinensis.</title>
        <authorList>
            <person name="Yang X."/>
            <person name="Kang M."/>
            <person name="Yang Y."/>
            <person name="Xiong H."/>
            <person name="Wang M."/>
            <person name="Zhang Z."/>
            <person name="Wang Z."/>
            <person name="Wu H."/>
            <person name="Ma T."/>
            <person name="Liu J."/>
            <person name="Xi Z."/>
        </authorList>
    </citation>
    <scope>NUCLEOTIDE SEQUENCE [LARGE SCALE GENOMIC DNA]</scope>
    <source>
        <strain evidence="2">J267</strain>
        <tissue evidence="2">Leaf</tissue>
    </source>
</reference>
<dbReference type="InterPro" id="IPR050317">
    <property type="entry name" value="Plant_Fungal_Acyltransferase"/>
</dbReference>
<accession>A0A5J5BNL8</accession>
<dbReference type="PANTHER" id="PTHR31642:SF266">
    <property type="entry name" value="HXXXD-TYPE ACYL-TRANSFERASE FAMILY PROTEIN"/>
    <property type="match status" value="1"/>
</dbReference>
<proteinExistence type="inferred from homology"/>
<protein>
    <submittedName>
        <fullName evidence="2">Uncharacterized protein</fullName>
    </submittedName>
</protein>
<dbReference type="Proteomes" id="UP000325577">
    <property type="component" value="Linkage Group LG11"/>
</dbReference>
<dbReference type="GO" id="GO:0016747">
    <property type="term" value="F:acyltransferase activity, transferring groups other than amino-acyl groups"/>
    <property type="evidence" value="ECO:0007669"/>
    <property type="project" value="TreeGrafter"/>
</dbReference>
<keyword evidence="3" id="KW-1185">Reference proteome</keyword>
<comment type="similarity">
    <text evidence="1">Belongs to the plant acyltransferase family.</text>
</comment>
<sequence length="191" mass="21120">MFLVAWAGIAQGKAPSSHVPTLKRSLLTPRHPTHYHSSIDNTYVFIKSLPPPKNPEPSHDDHDHLISRIYYVQAEVIDQLQSQASSNGRRSKLVTFSAFLWKLIAEAGSDCSTKCKLGIVVDGRERLRGRGDTANLCMQNYFGNVLSIPYSEASVDKAIVKVYCKGSNDEAVVVVSSGQRFPVSRLDFGWG</sequence>
<dbReference type="OrthoDB" id="1862401at2759"/>
<evidence type="ECO:0000313" key="3">
    <source>
        <dbReference type="Proteomes" id="UP000325577"/>
    </source>
</evidence>
<dbReference type="InterPro" id="IPR023213">
    <property type="entry name" value="CAT-like_dom_sf"/>
</dbReference>
<dbReference type="AlphaFoldDB" id="A0A5J5BNL8"/>
<dbReference type="PANTHER" id="PTHR31642">
    <property type="entry name" value="TRICHOTHECENE 3-O-ACETYLTRANSFERASE"/>
    <property type="match status" value="1"/>
</dbReference>
<dbReference type="Gene3D" id="3.30.559.10">
    <property type="entry name" value="Chloramphenicol acetyltransferase-like domain"/>
    <property type="match status" value="1"/>
</dbReference>
<dbReference type="EMBL" id="CM018034">
    <property type="protein sequence ID" value="KAA8544378.1"/>
    <property type="molecule type" value="Genomic_DNA"/>
</dbReference>
<name>A0A5J5BNL8_9ASTE</name>
<organism evidence="2 3">
    <name type="scientific">Nyssa sinensis</name>
    <dbReference type="NCBI Taxonomy" id="561372"/>
    <lineage>
        <taxon>Eukaryota</taxon>
        <taxon>Viridiplantae</taxon>
        <taxon>Streptophyta</taxon>
        <taxon>Embryophyta</taxon>
        <taxon>Tracheophyta</taxon>
        <taxon>Spermatophyta</taxon>
        <taxon>Magnoliopsida</taxon>
        <taxon>eudicotyledons</taxon>
        <taxon>Gunneridae</taxon>
        <taxon>Pentapetalae</taxon>
        <taxon>asterids</taxon>
        <taxon>Cornales</taxon>
        <taxon>Nyssaceae</taxon>
        <taxon>Nyssa</taxon>
    </lineage>
</organism>
<evidence type="ECO:0000313" key="2">
    <source>
        <dbReference type="EMBL" id="KAA8544378.1"/>
    </source>
</evidence>